<feature type="domain" description="C2H2-type" evidence="12">
    <location>
        <begin position="126"/>
        <end position="153"/>
    </location>
</feature>
<dbReference type="InterPro" id="IPR013087">
    <property type="entry name" value="Znf_C2H2_type"/>
</dbReference>
<feature type="domain" description="C2H2-type" evidence="12">
    <location>
        <begin position="242"/>
        <end position="269"/>
    </location>
</feature>
<keyword evidence="8" id="KW-0804">Transcription</keyword>
<sequence length="418" mass="47382">MEIIPVMNVETIERSSTKRHTYPRKAKLNIKVTPMRHSRGTRSSSVSSTDSQNSEEDDQRTAAEDIEFIPSRFRIRLRKGAMSNSEDISENTSNYEIFTGCLNTYSDSEHSISKQNINYNELDLIFMCSKCPKKFANRIDLVHHSSTHNVQRGYQCSICDEWYSNKNNLVKHLSVHTKDRPYRCDLCGTTFSRMSYLTKHMNTHTHSKSYICNKCGHSCSHRERITLHVRRHMNNPYDIQQHECPLCDKAFCHPSGLSRHLLSHTGKTYDCVYCNKKFSDHSTLKRHGIKHSQTAHLSAVGRVGRVTAMNRGRKEGSASYCVEPGRKGGSACYRGKPGEKGGSASYHGERVGREVWRVTVVNQSGGLGSLLSGHEESKGDAWLAILAPESLNMMEWRGVEHAGPLWGCKSVTERDKRV</sequence>
<evidence type="ECO:0000256" key="3">
    <source>
        <dbReference type="ARBA" id="ARBA00022737"/>
    </source>
</evidence>
<evidence type="ECO:0000313" key="13">
    <source>
        <dbReference type="EMBL" id="CAD7205328.1"/>
    </source>
</evidence>
<keyword evidence="7" id="KW-0238">DNA-binding</keyword>
<evidence type="ECO:0000256" key="5">
    <source>
        <dbReference type="ARBA" id="ARBA00022833"/>
    </source>
</evidence>
<keyword evidence="2" id="KW-0479">Metal-binding</keyword>
<evidence type="ECO:0000256" key="6">
    <source>
        <dbReference type="ARBA" id="ARBA00023015"/>
    </source>
</evidence>
<dbReference type="SMART" id="SM00355">
    <property type="entry name" value="ZnF_C2H2"/>
    <property type="match status" value="6"/>
</dbReference>
<evidence type="ECO:0000256" key="10">
    <source>
        <dbReference type="PROSITE-ProRule" id="PRU00042"/>
    </source>
</evidence>
<feature type="region of interest" description="Disordered" evidence="11">
    <location>
        <begin position="14"/>
        <end position="63"/>
    </location>
</feature>
<evidence type="ECO:0000256" key="7">
    <source>
        <dbReference type="ARBA" id="ARBA00023125"/>
    </source>
</evidence>
<evidence type="ECO:0000256" key="1">
    <source>
        <dbReference type="ARBA" id="ARBA00004123"/>
    </source>
</evidence>
<dbReference type="Pfam" id="PF00096">
    <property type="entry name" value="zf-C2H2"/>
    <property type="match status" value="4"/>
</dbReference>
<protein>
    <recommendedName>
        <fullName evidence="12">C2H2-type domain-containing protein</fullName>
    </recommendedName>
</protein>
<dbReference type="AlphaFoldDB" id="A0A7R8VZ30"/>
<accession>A0A7R8VZ30</accession>
<keyword evidence="6" id="KW-0805">Transcription regulation</keyword>
<feature type="compositionally biased region" description="Basic residues" evidence="11">
    <location>
        <begin position="17"/>
        <end position="40"/>
    </location>
</feature>
<dbReference type="EMBL" id="OA574773">
    <property type="protein sequence ID" value="CAD7205328.1"/>
    <property type="molecule type" value="Genomic_DNA"/>
</dbReference>
<keyword evidence="4 10" id="KW-0863">Zinc-finger</keyword>
<dbReference type="GO" id="GO:0008270">
    <property type="term" value="F:zinc ion binding"/>
    <property type="evidence" value="ECO:0007669"/>
    <property type="project" value="UniProtKB-KW"/>
</dbReference>
<feature type="domain" description="C2H2-type" evidence="12">
    <location>
        <begin position="269"/>
        <end position="296"/>
    </location>
</feature>
<keyword evidence="9" id="KW-0539">Nucleus</keyword>
<dbReference type="PROSITE" id="PS50157">
    <property type="entry name" value="ZINC_FINGER_C2H2_2"/>
    <property type="match status" value="6"/>
</dbReference>
<reference evidence="13" key="1">
    <citation type="submission" date="2020-11" db="EMBL/GenBank/DDBJ databases">
        <authorList>
            <person name="Tran Van P."/>
        </authorList>
    </citation>
    <scope>NUCLEOTIDE SEQUENCE</scope>
</reference>
<dbReference type="SUPFAM" id="SSF57667">
    <property type="entry name" value="beta-beta-alpha zinc fingers"/>
    <property type="match status" value="3"/>
</dbReference>
<dbReference type="Pfam" id="PF13894">
    <property type="entry name" value="zf-C2H2_4"/>
    <property type="match status" value="1"/>
</dbReference>
<dbReference type="InterPro" id="IPR036236">
    <property type="entry name" value="Znf_C2H2_sf"/>
</dbReference>
<dbReference type="PANTHER" id="PTHR14196">
    <property type="entry name" value="ODD-SKIPPED - RELATED"/>
    <property type="match status" value="1"/>
</dbReference>
<evidence type="ECO:0000259" key="12">
    <source>
        <dbReference type="PROSITE" id="PS50157"/>
    </source>
</evidence>
<feature type="domain" description="C2H2-type" evidence="12">
    <location>
        <begin position="182"/>
        <end position="209"/>
    </location>
</feature>
<name>A0A7R8VZ30_TIMDO</name>
<evidence type="ECO:0000256" key="11">
    <source>
        <dbReference type="SAM" id="MobiDB-lite"/>
    </source>
</evidence>
<feature type="domain" description="C2H2-type" evidence="12">
    <location>
        <begin position="154"/>
        <end position="181"/>
    </location>
</feature>
<evidence type="ECO:0000256" key="9">
    <source>
        <dbReference type="ARBA" id="ARBA00023242"/>
    </source>
</evidence>
<dbReference type="GO" id="GO:0000977">
    <property type="term" value="F:RNA polymerase II transcription regulatory region sequence-specific DNA binding"/>
    <property type="evidence" value="ECO:0007669"/>
    <property type="project" value="TreeGrafter"/>
</dbReference>
<gene>
    <name evidence="13" type="ORF">TDIB3V08_LOCUS11480</name>
</gene>
<evidence type="ECO:0000256" key="2">
    <source>
        <dbReference type="ARBA" id="ARBA00022723"/>
    </source>
</evidence>
<dbReference type="FunFam" id="3.30.160.60:FF:000045">
    <property type="entry name" value="ZFP69 zinc finger protein B"/>
    <property type="match status" value="1"/>
</dbReference>
<dbReference type="GO" id="GO:0005634">
    <property type="term" value="C:nucleus"/>
    <property type="evidence" value="ECO:0007669"/>
    <property type="project" value="UniProtKB-SubCell"/>
</dbReference>
<evidence type="ECO:0000256" key="4">
    <source>
        <dbReference type="ARBA" id="ARBA00022771"/>
    </source>
</evidence>
<dbReference type="PANTHER" id="PTHR14196:SF0">
    <property type="entry name" value="PROTEIN BOWEL"/>
    <property type="match status" value="1"/>
</dbReference>
<keyword evidence="3" id="KW-0677">Repeat</keyword>
<dbReference type="InterPro" id="IPR050717">
    <property type="entry name" value="C2H2-ZF_Transcription_Reg"/>
</dbReference>
<proteinExistence type="predicted"/>
<feature type="domain" description="C2H2-type" evidence="12">
    <location>
        <begin position="210"/>
        <end position="237"/>
    </location>
</feature>
<dbReference type="Gene3D" id="3.30.160.60">
    <property type="entry name" value="Classic Zinc Finger"/>
    <property type="match status" value="3"/>
</dbReference>
<keyword evidence="5" id="KW-0862">Zinc</keyword>
<evidence type="ECO:0000256" key="8">
    <source>
        <dbReference type="ARBA" id="ARBA00023163"/>
    </source>
</evidence>
<dbReference type="FunFam" id="3.30.160.60:FF:001601">
    <property type="entry name" value="Uncharacterized protein, isoform A"/>
    <property type="match status" value="1"/>
</dbReference>
<comment type="subcellular location">
    <subcellularLocation>
        <location evidence="1">Nucleus</location>
    </subcellularLocation>
</comment>
<organism evidence="13">
    <name type="scientific">Timema douglasi</name>
    <name type="common">Walking stick</name>
    <dbReference type="NCBI Taxonomy" id="61478"/>
    <lineage>
        <taxon>Eukaryota</taxon>
        <taxon>Metazoa</taxon>
        <taxon>Ecdysozoa</taxon>
        <taxon>Arthropoda</taxon>
        <taxon>Hexapoda</taxon>
        <taxon>Insecta</taxon>
        <taxon>Pterygota</taxon>
        <taxon>Neoptera</taxon>
        <taxon>Polyneoptera</taxon>
        <taxon>Phasmatodea</taxon>
        <taxon>Timematodea</taxon>
        <taxon>Timematoidea</taxon>
        <taxon>Timematidae</taxon>
        <taxon>Timema</taxon>
    </lineage>
</organism>
<dbReference type="PROSITE" id="PS00028">
    <property type="entry name" value="ZINC_FINGER_C2H2_1"/>
    <property type="match status" value="6"/>
</dbReference>
<feature type="compositionally biased region" description="Low complexity" evidence="11">
    <location>
        <begin position="41"/>
        <end position="52"/>
    </location>
</feature>
<dbReference type="GO" id="GO:0000981">
    <property type="term" value="F:DNA-binding transcription factor activity, RNA polymerase II-specific"/>
    <property type="evidence" value="ECO:0007669"/>
    <property type="project" value="TreeGrafter"/>
</dbReference>